<evidence type="ECO:0000256" key="2">
    <source>
        <dbReference type="SAM" id="SignalP"/>
    </source>
</evidence>
<sequence length="368" mass="40065">MPRLFRTLQRIVVIGIVLALATTAGAEEPPVSSPGQRHFPGSGSERLNIQGVVEADVLHPVLEAFHQRYPQITLNYRDASRGARQPSAGIPADVDLLMSSAMAQQYQLANGGNAQPLGRGVINPAWPESARWRDELIGLTHEPLVMVYRRELADIAPPPVDHAGLLALLNQESAALAGRVATYDPARSPTGFMAVAQDMARSQEAWGLFEAMGAADTQLLDSTTAMLEGLIEGRYLIGYNLIGSYARRVVREHSELVLQVPTDYALALQRLALIPTTAPHPETARRFLSFITSRQGQQIMTSRTPLGSPLLAHKDPAKTNESLEPIQLTPGLLALIDPLKREALLHRWQTIFTLGDAVVPQAVEGEVE</sequence>
<dbReference type="RefSeq" id="WP_115855068.1">
    <property type="nucleotide sequence ID" value="NZ_QRDJ01000008.1"/>
</dbReference>
<feature type="chain" id="PRO_5017750256" evidence="2">
    <location>
        <begin position="27"/>
        <end position="368"/>
    </location>
</feature>
<proteinExistence type="predicted"/>
<accession>A0A3D9DUZ3</accession>
<evidence type="ECO:0000313" key="4">
    <source>
        <dbReference type="Proteomes" id="UP000256334"/>
    </source>
</evidence>
<dbReference type="AlphaFoldDB" id="A0A3D9DUZ3"/>
<comment type="caution">
    <text evidence="3">The sequence shown here is derived from an EMBL/GenBank/DDBJ whole genome shotgun (WGS) entry which is preliminary data.</text>
</comment>
<keyword evidence="1 2" id="KW-0732">Signal</keyword>
<dbReference type="Gene3D" id="3.40.190.10">
    <property type="entry name" value="Periplasmic binding protein-like II"/>
    <property type="match status" value="2"/>
</dbReference>
<dbReference type="PANTHER" id="PTHR30006">
    <property type="entry name" value="THIAMINE-BINDING PERIPLASMIC PROTEIN-RELATED"/>
    <property type="match status" value="1"/>
</dbReference>
<dbReference type="GO" id="GO:0030288">
    <property type="term" value="C:outer membrane-bounded periplasmic space"/>
    <property type="evidence" value="ECO:0007669"/>
    <property type="project" value="TreeGrafter"/>
</dbReference>
<name>A0A3D9DUZ3_9GAMM</name>
<organism evidence="3 4">
    <name type="scientific">Kushneria indalinina DSM 14324</name>
    <dbReference type="NCBI Taxonomy" id="1122140"/>
    <lineage>
        <taxon>Bacteria</taxon>
        <taxon>Pseudomonadati</taxon>
        <taxon>Pseudomonadota</taxon>
        <taxon>Gammaproteobacteria</taxon>
        <taxon>Oceanospirillales</taxon>
        <taxon>Halomonadaceae</taxon>
        <taxon>Kushneria</taxon>
    </lineage>
</organism>
<dbReference type="SUPFAM" id="SSF53850">
    <property type="entry name" value="Periplasmic binding protein-like II"/>
    <property type="match status" value="1"/>
</dbReference>
<gene>
    <name evidence="3" type="ORF">C8D72_2879</name>
</gene>
<feature type="signal peptide" evidence="2">
    <location>
        <begin position="1"/>
        <end position="26"/>
    </location>
</feature>
<evidence type="ECO:0000313" key="3">
    <source>
        <dbReference type="EMBL" id="REC94501.1"/>
    </source>
</evidence>
<reference evidence="3 4" key="1">
    <citation type="submission" date="2018-07" db="EMBL/GenBank/DDBJ databases">
        <title>Genomic Encyclopedia of Type Strains, Phase IV (KMG-IV): sequencing the most valuable type-strain genomes for metagenomic binning, comparative biology and taxonomic classification.</title>
        <authorList>
            <person name="Goeker M."/>
        </authorList>
    </citation>
    <scope>NUCLEOTIDE SEQUENCE [LARGE SCALE GENOMIC DNA]</scope>
    <source>
        <strain evidence="3 4">DSM 14324</strain>
    </source>
</reference>
<evidence type="ECO:0000256" key="1">
    <source>
        <dbReference type="ARBA" id="ARBA00022729"/>
    </source>
</evidence>
<keyword evidence="4" id="KW-1185">Reference proteome</keyword>
<dbReference type="Proteomes" id="UP000256334">
    <property type="component" value="Unassembled WGS sequence"/>
</dbReference>
<dbReference type="PANTHER" id="PTHR30006:SF25">
    <property type="entry name" value="PHOSPHOGLYCERATE TRANSPORT REGULATORY PROTEIN PGTC"/>
    <property type="match status" value="1"/>
</dbReference>
<dbReference type="OrthoDB" id="8673316at2"/>
<dbReference type="Pfam" id="PF13531">
    <property type="entry name" value="SBP_bac_11"/>
    <property type="match status" value="1"/>
</dbReference>
<protein>
    <submittedName>
        <fullName evidence="3">Iron(III) transport system substrate-binding protein</fullName>
    </submittedName>
</protein>
<dbReference type="EMBL" id="QRDJ01000008">
    <property type="protein sequence ID" value="REC94501.1"/>
    <property type="molecule type" value="Genomic_DNA"/>
</dbReference>